<evidence type="ECO:0000256" key="10">
    <source>
        <dbReference type="SAM" id="Phobius"/>
    </source>
</evidence>
<comment type="caution">
    <text evidence="12">The sequence shown here is derived from an EMBL/GenBank/DDBJ whole genome shotgun (WGS) entry which is preliminary data.</text>
</comment>
<dbReference type="SUPFAM" id="SSF47384">
    <property type="entry name" value="Homodimeric domain of signal transducing histidine kinase"/>
    <property type="match status" value="1"/>
</dbReference>
<dbReference type="Proteomes" id="UP000029692">
    <property type="component" value="Unassembled WGS sequence"/>
</dbReference>
<dbReference type="InterPro" id="IPR003594">
    <property type="entry name" value="HATPase_dom"/>
</dbReference>
<accession>A0A098R1X4</accession>
<dbReference type="STRING" id="1480694.DC28_02115"/>
<dbReference type="PRINTS" id="PR00344">
    <property type="entry name" value="BCTRLSENSOR"/>
</dbReference>
<dbReference type="InterPro" id="IPR036890">
    <property type="entry name" value="HATPase_C_sf"/>
</dbReference>
<dbReference type="CDD" id="cd00082">
    <property type="entry name" value="HisKA"/>
    <property type="match status" value="1"/>
</dbReference>
<dbReference type="Pfam" id="PF00512">
    <property type="entry name" value="HisKA"/>
    <property type="match status" value="1"/>
</dbReference>
<comment type="subcellular location">
    <subcellularLocation>
        <location evidence="2">Membrane</location>
    </subcellularLocation>
</comment>
<evidence type="ECO:0000256" key="1">
    <source>
        <dbReference type="ARBA" id="ARBA00000085"/>
    </source>
</evidence>
<keyword evidence="5" id="KW-0808">Transferase</keyword>
<name>A0A098R1X4_9SPIO</name>
<dbReference type="PANTHER" id="PTHR45436">
    <property type="entry name" value="SENSOR HISTIDINE KINASE YKOH"/>
    <property type="match status" value="1"/>
</dbReference>
<sequence length="464" mass="52334">MNRSSRITINWLFALLITAILLFPGILVFYLERQNTKDLIRHGMLTSILTRYVVQYSVSHGVFLPVDLIPRMLVNQRIQIYSSQGTLLDDSGWIYTEELDLYNDSHPEARQDFTVTPEAPSKGTLYRRYLYVRKEFPSHSPLKGYVVAISDKAEVMARKDAIQNLVYIYMFCALGASAGIVYVLHKSITDPLRKLVACISSGDAESKELEKLTLRPDELGKIAAEYRNNRKALLEEHGRYINFSADIMHELKNPISGIRSGLEFLLGKTIRPGRRDKIRLLLEESARLDLLLNSIHELGKYETPMTSISEVTDIRCDPIKILKNLVDFYGSDNLIQESECRTGEIQINLPADDFGRVLRNLVDNALEYSPAGYPPRLICGAKADGLLIQVIDRGPGVPREEREKIFSRFYSSRTGEPASKHSGLGLTIAKSIVRRSGGTIRCKENPKGGTVFEIYLPLSSNHPD</sequence>
<evidence type="ECO:0000256" key="5">
    <source>
        <dbReference type="ARBA" id="ARBA00022679"/>
    </source>
</evidence>
<comment type="catalytic activity">
    <reaction evidence="1">
        <text>ATP + protein L-histidine = ADP + protein N-phospho-L-histidine.</text>
        <dbReference type="EC" id="2.7.13.3"/>
    </reaction>
</comment>
<dbReference type="EMBL" id="JNUP01000001">
    <property type="protein sequence ID" value="KGE73989.1"/>
    <property type="molecule type" value="Genomic_DNA"/>
</dbReference>
<evidence type="ECO:0000256" key="7">
    <source>
        <dbReference type="ARBA" id="ARBA00022777"/>
    </source>
</evidence>
<organism evidence="12 13">
    <name type="scientific">Spirochaeta lutea</name>
    <dbReference type="NCBI Taxonomy" id="1480694"/>
    <lineage>
        <taxon>Bacteria</taxon>
        <taxon>Pseudomonadati</taxon>
        <taxon>Spirochaetota</taxon>
        <taxon>Spirochaetia</taxon>
        <taxon>Spirochaetales</taxon>
        <taxon>Spirochaetaceae</taxon>
        <taxon>Spirochaeta</taxon>
    </lineage>
</organism>
<evidence type="ECO:0000313" key="13">
    <source>
        <dbReference type="Proteomes" id="UP000029692"/>
    </source>
</evidence>
<proteinExistence type="predicted"/>
<keyword evidence="8 10" id="KW-1133">Transmembrane helix</keyword>
<keyword evidence="9 10" id="KW-0472">Membrane</keyword>
<dbReference type="GO" id="GO:0005886">
    <property type="term" value="C:plasma membrane"/>
    <property type="evidence" value="ECO:0007669"/>
    <property type="project" value="TreeGrafter"/>
</dbReference>
<evidence type="ECO:0000256" key="4">
    <source>
        <dbReference type="ARBA" id="ARBA00022553"/>
    </source>
</evidence>
<feature type="domain" description="Histidine kinase" evidence="11">
    <location>
        <begin position="246"/>
        <end position="460"/>
    </location>
</feature>
<gene>
    <name evidence="12" type="ORF">DC28_02115</name>
</gene>
<keyword evidence="6 10" id="KW-0812">Transmembrane</keyword>
<dbReference type="InterPro" id="IPR005467">
    <property type="entry name" value="His_kinase_dom"/>
</dbReference>
<evidence type="ECO:0000256" key="8">
    <source>
        <dbReference type="ARBA" id="ARBA00022989"/>
    </source>
</evidence>
<evidence type="ECO:0000256" key="9">
    <source>
        <dbReference type="ARBA" id="ARBA00023136"/>
    </source>
</evidence>
<dbReference type="GO" id="GO:0000155">
    <property type="term" value="F:phosphorelay sensor kinase activity"/>
    <property type="evidence" value="ECO:0007669"/>
    <property type="project" value="InterPro"/>
</dbReference>
<dbReference type="Gene3D" id="3.30.565.10">
    <property type="entry name" value="Histidine kinase-like ATPase, C-terminal domain"/>
    <property type="match status" value="1"/>
</dbReference>
<dbReference type="OrthoDB" id="9805942at2"/>
<protein>
    <recommendedName>
        <fullName evidence="3">histidine kinase</fullName>
        <ecNumber evidence="3">2.7.13.3</ecNumber>
    </recommendedName>
</protein>
<dbReference type="EC" id="2.7.13.3" evidence="3"/>
<dbReference type="Pfam" id="PF02518">
    <property type="entry name" value="HATPase_c"/>
    <property type="match status" value="1"/>
</dbReference>
<dbReference type="InterPro" id="IPR036097">
    <property type="entry name" value="HisK_dim/P_sf"/>
</dbReference>
<dbReference type="SMART" id="SM00388">
    <property type="entry name" value="HisKA"/>
    <property type="match status" value="1"/>
</dbReference>
<keyword evidence="13" id="KW-1185">Reference proteome</keyword>
<dbReference type="Gene3D" id="1.10.287.130">
    <property type="match status" value="1"/>
</dbReference>
<dbReference type="CDD" id="cd00075">
    <property type="entry name" value="HATPase"/>
    <property type="match status" value="1"/>
</dbReference>
<evidence type="ECO:0000259" key="11">
    <source>
        <dbReference type="PROSITE" id="PS50109"/>
    </source>
</evidence>
<dbReference type="eggNOG" id="COG5002">
    <property type="taxonomic scope" value="Bacteria"/>
</dbReference>
<evidence type="ECO:0000256" key="6">
    <source>
        <dbReference type="ARBA" id="ARBA00022692"/>
    </source>
</evidence>
<dbReference type="PROSITE" id="PS50109">
    <property type="entry name" value="HIS_KIN"/>
    <property type="match status" value="1"/>
</dbReference>
<keyword evidence="4" id="KW-0597">Phosphoprotein</keyword>
<dbReference type="InterPro" id="IPR004358">
    <property type="entry name" value="Sig_transdc_His_kin-like_C"/>
</dbReference>
<evidence type="ECO:0000256" key="3">
    <source>
        <dbReference type="ARBA" id="ARBA00012438"/>
    </source>
</evidence>
<feature type="transmembrane region" description="Helical" evidence="10">
    <location>
        <begin position="166"/>
        <end position="185"/>
    </location>
</feature>
<evidence type="ECO:0000256" key="2">
    <source>
        <dbReference type="ARBA" id="ARBA00004370"/>
    </source>
</evidence>
<keyword evidence="7" id="KW-0418">Kinase</keyword>
<evidence type="ECO:0000313" key="12">
    <source>
        <dbReference type="EMBL" id="KGE73989.1"/>
    </source>
</evidence>
<dbReference type="SUPFAM" id="SSF55874">
    <property type="entry name" value="ATPase domain of HSP90 chaperone/DNA topoisomerase II/histidine kinase"/>
    <property type="match status" value="1"/>
</dbReference>
<dbReference type="PANTHER" id="PTHR45436:SF5">
    <property type="entry name" value="SENSOR HISTIDINE KINASE TRCS"/>
    <property type="match status" value="1"/>
</dbReference>
<dbReference type="InterPro" id="IPR003661">
    <property type="entry name" value="HisK_dim/P_dom"/>
</dbReference>
<dbReference type="InterPro" id="IPR050428">
    <property type="entry name" value="TCS_sensor_his_kinase"/>
</dbReference>
<dbReference type="SMART" id="SM00387">
    <property type="entry name" value="HATPase_c"/>
    <property type="match status" value="1"/>
</dbReference>
<feature type="transmembrane region" description="Helical" evidence="10">
    <location>
        <begin position="12"/>
        <end position="31"/>
    </location>
</feature>
<dbReference type="AlphaFoldDB" id="A0A098R1X4"/>
<reference evidence="12 13" key="1">
    <citation type="submission" date="2014-05" db="EMBL/GenBank/DDBJ databases">
        <title>De novo Genome Sequence of Spirocheata sp.</title>
        <authorList>
            <person name="Shivani Y."/>
            <person name="Subhash Y."/>
            <person name="Tushar L."/>
            <person name="Sasikala C."/>
            <person name="Ramana C.V."/>
        </authorList>
    </citation>
    <scope>NUCLEOTIDE SEQUENCE [LARGE SCALE GENOMIC DNA]</scope>
    <source>
        <strain evidence="12 13">JC230</strain>
    </source>
</reference>